<keyword evidence="2" id="KW-1185">Reference proteome</keyword>
<accession>A0ABQ7VHB4</accession>
<dbReference type="EMBL" id="JAIVGD010000013">
    <property type="protein sequence ID" value="KAH0763213.1"/>
    <property type="molecule type" value="Genomic_DNA"/>
</dbReference>
<comment type="caution">
    <text evidence="1">The sequence shown here is derived from an EMBL/GenBank/DDBJ whole genome shotgun (WGS) entry which is preliminary data.</text>
</comment>
<gene>
    <name evidence="1" type="ORF">KY290_019286</name>
</gene>
<evidence type="ECO:0000313" key="1">
    <source>
        <dbReference type="EMBL" id="KAH0763213.1"/>
    </source>
</evidence>
<proteinExistence type="predicted"/>
<name>A0ABQ7VHB4_SOLTU</name>
<dbReference type="Proteomes" id="UP000826656">
    <property type="component" value="Unassembled WGS sequence"/>
</dbReference>
<sequence length="406" mass="45695">MFLPRFSGNNNGNPNNWIFRAELYFTYLGFDEKDWLPLPSFYFDGEALSWFDWLFRNKLLVDWNHFKDAFTQRFQQQANINVLGRLANSSQVHYDYVSSVPIVSQSVMVSLFPASSHFSKSSAIASTYNTGSSQANQVFDESSHHIEDPVYEFDMAFDLVEDNSMGLQMPLQVTEVLSTPTWCVEIDYRGDTHSRKSNVAEDKCLETNTDIVFGGSLQRNESDLQGQFANLKLVVTENSVFHEILSSDFDAPIGVAGEISLIPRDDDGEIAESYPCLFNQSFFADFRALAIESMTNDLPTCYWFDTGQYVSQSITFVFRRKTCGDHLSTTDFDKDGYLPIIGAQGGDVQFFAIICPSCYSSGDDSKTTCEGAFHNWLLDMLASYVLAIGSGNSMVHQWSDTISNEA</sequence>
<evidence type="ECO:0000313" key="2">
    <source>
        <dbReference type="Proteomes" id="UP000826656"/>
    </source>
</evidence>
<protein>
    <submittedName>
        <fullName evidence="1">Uncharacterized protein</fullName>
    </submittedName>
</protein>
<organism evidence="1 2">
    <name type="scientific">Solanum tuberosum</name>
    <name type="common">Potato</name>
    <dbReference type="NCBI Taxonomy" id="4113"/>
    <lineage>
        <taxon>Eukaryota</taxon>
        <taxon>Viridiplantae</taxon>
        <taxon>Streptophyta</taxon>
        <taxon>Embryophyta</taxon>
        <taxon>Tracheophyta</taxon>
        <taxon>Spermatophyta</taxon>
        <taxon>Magnoliopsida</taxon>
        <taxon>eudicotyledons</taxon>
        <taxon>Gunneridae</taxon>
        <taxon>Pentapetalae</taxon>
        <taxon>asterids</taxon>
        <taxon>lamiids</taxon>
        <taxon>Solanales</taxon>
        <taxon>Solanaceae</taxon>
        <taxon>Solanoideae</taxon>
        <taxon>Solaneae</taxon>
        <taxon>Solanum</taxon>
    </lineage>
</organism>
<reference evidence="1 2" key="1">
    <citation type="journal article" date="2021" name="bioRxiv">
        <title>Chromosome-scale and haplotype-resolved genome assembly of a tetraploid potato cultivar.</title>
        <authorList>
            <person name="Sun H."/>
            <person name="Jiao W.-B."/>
            <person name="Krause K."/>
            <person name="Campoy J.A."/>
            <person name="Goel M."/>
            <person name="Folz-Donahue K."/>
            <person name="Kukat C."/>
            <person name="Huettel B."/>
            <person name="Schneeberger K."/>
        </authorList>
    </citation>
    <scope>NUCLEOTIDE SEQUENCE [LARGE SCALE GENOMIC DNA]</scope>
    <source>
        <strain evidence="1">SolTubOtavaFocal</strain>
        <tissue evidence="1">Leaves</tissue>
    </source>
</reference>